<dbReference type="InterPro" id="IPR018356">
    <property type="entry name" value="Tscrpt_reg_HTH_DeoR_CS"/>
</dbReference>
<dbReference type="PROSITE" id="PS00894">
    <property type="entry name" value="HTH_DEOR_1"/>
    <property type="match status" value="1"/>
</dbReference>
<organism evidence="5 6">
    <name type="scientific">Dictyobacter alpinus</name>
    <dbReference type="NCBI Taxonomy" id="2014873"/>
    <lineage>
        <taxon>Bacteria</taxon>
        <taxon>Bacillati</taxon>
        <taxon>Chloroflexota</taxon>
        <taxon>Ktedonobacteria</taxon>
        <taxon>Ktedonobacterales</taxon>
        <taxon>Dictyobacteraceae</taxon>
        <taxon>Dictyobacter</taxon>
    </lineage>
</organism>
<dbReference type="Pfam" id="PF00455">
    <property type="entry name" value="DeoRC"/>
    <property type="match status" value="1"/>
</dbReference>
<evidence type="ECO:0000256" key="3">
    <source>
        <dbReference type="ARBA" id="ARBA00023163"/>
    </source>
</evidence>
<evidence type="ECO:0000256" key="1">
    <source>
        <dbReference type="ARBA" id="ARBA00023015"/>
    </source>
</evidence>
<evidence type="ECO:0000313" key="5">
    <source>
        <dbReference type="EMBL" id="GCE29621.1"/>
    </source>
</evidence>
<proteinExistence type="predicted"/>
<feature type="domain" description="HTH deoR-type" evidence="4">
    <location>
        <begin position="23"/>
        <end position="78"/>
    </location>
</feature>
<protein>
    <submittedName>
        <fullName evidence="5">DeoR family transcriptional regulator</fullName>
    </submittedName>
</protein>
<name>A0A402BDV7_9CHLR</name>
<dbReference type="InterPro" id="IPR036388">
    <property type="entry name" value="WH-like_DNA-bd_sf"/>
</dbReference>
<dbReference type="InterPro" id="IPR036390">
    <property type="entry name" value="WH_DNA-bd_sf"/>
</dbReference>
<dbReference type="PROSITE" id="PS51000">
    <property type="entry name" value="HTH_DEOR_2"/>
    <property type="match status" value="1"/>
</dbReference>
<keyword evidence="1" id="KW-0805">Transcription regulation</keyword>
<dbReference type="Gene3D" id="1.10.10.10">
    <property type="entry name" value="Winged helix-like DNA-binding domain superfamily/Winged helix DNA-binding domain"/>
    <property type="match status" value="1"/>
</dbReference>
<dbReference type="PANTHER" id="PTHR30363">
    <property type="entry name" value="HTH-TYPE TRANSCRIPTIONAL REGULATOR SRLR-RELATED"/>
    <property type="match status" value="1"/>
</dbReference>
<dbReference type="Gene3D" id="3.30.750.70">
    <property type="entry name" value="4-hydroxybutyrate coenzyme like domains"/>
    <property type="match status" value="1"/>
</dbReference>
<dbReference type="RefSeq" id="WP_126629851.1">
    <property type="nucleotide sequence ID" value="NZ_BIFT01000002.1"/>
</dbReference>
<dbReference type="GO" id="GO:0003700">
    <property type="term" value="F:DNA-binding transcription factor activity"/>
    <property type="evidence" value="ECO:0007669"/>
    <property type="project" value="InterPro"/>
</dbReference>
<dbReference type="PANTHER" id="PTHR30363:SF44">
    <property type="entry name" value="AGA OPERON TRANSCRIPTIONAL REPRESSOR-RELATED"/>
    <property type="match status" value="1"/>
</dbReference>
<keyword evidence="6" id="KW-1185">Reference proteome</keyword>
<dbReference type="InterPro" id="IPR037171">
    <property type="entry name" value="NagB/RpiA_transferase-like"/>
</dbReference>
<evidence type="ECO:0000313" key="6">
    <source>
        <dbReference type="Proteomes" id="UP000287171"/>
    </source>
</evidence>
<dbReference type="Proteomes" id="UP000287171">
    <property type="component" value="Unassembled WGS sequence"/>
</dbReference>
<dbReference type="PRINTS" id="PR00037">
    <property type="entry name" value="HTHLACR"/>
</dbReference>
<dbReference type="Pfam" id="PF08220">
    <property type="entry name" value="HTH_DeoR"/>
    <property type="match status" value="1"/>
</dbReference>
<dbReference type="SUPFAM" id="SSF46785">
    <property type="entry name" value="Winged helix' DNA-binding domain"/>
    <property type="match status" value="1"/>
</dbReference>
<dbReference type="OrthoDB" id="9797223at2"/>
<keyword evidence="3" id="KW-0804">Transcription</keyword>
<dbReference type="AlphaFoldDB" id="A0A402BDV7"/>
<reference evidence="6" key="1">
    <citation type="submission" date="2018-12" db="EMBL/GenBank/DDBJ databases">
        <title>Tengunoibacter tsumagoiensis gen. nov., sp. nov., Dictyobacter kobayashii sp. nov., D. alpinus sp. nov., and D. joshuensis sp. nov. and description of Dictyobacteraceae fam. nov. within the order Ktedonobacterales isolated from Tengu-no-mugimeshi.</title>
        <authorList>
            <person name="Wang C.M."/>
            <person name="Zheng Y."/>
            <person name="Sakai Y."/>
            <person name="Toyoda A."/>
            <person name="Minakuchi Y."/>
            <person name="Abe K."/>
            <person name="Yokota A."/>
            <person name="Yabe S."/>
        </authorList>
    </citation>
    <scope>NUCLEOTIDE SEQUENCE [LARGE SCALE GENOMIC DNA]</scope>
    <source>
        <strain evidence="6">Uno16</strain>
    </source>
</reference>
<comment type="caution">
    <text evidence="5">The sequence shown here is derived from an EMBL/GenBank/DDBJ whole genome shotgun (WGS) entry which is preliminary data.</text>
</comment>
<accession>A0A402BDV7</accession>
<dbReference type="GO" id="GO:0003677">
    <property type="term" value="F:DNA binding"/>
    <property type="evidence" value="ECO:0007669"/>
    <property type="project" value="UniProtKB-KW"/>
</dbReference>
<dbReference type="InterPro" id="IPR050313">
    <property type="entry name" value="Carb_Metab_HTH_regulators"/>
</dbReference>
<gene>
    <name evidence="5" type="ORF">KDA_51050</name>
</gene>
<dbReference type="InterPro" id="IPR001034">
    <property type="entry name" value="DeoR_HTH"/>
</dbReference>
<evidence type="ECO:0000256" key="2">
    <source>
        <dbReference type="ARBA" id="ARBA00023125"/>
    </source>
</evidence>
<dbReference type="SMART" id="SM00420">
    <property type="entry name" value="HTH_DEOR"/>
    <property type="match status" value="1"/>
</dbReference>
<evidence type="ECO:0000259" key="4">
    <source>
        <dbReference type="PROSITE" id="PS51000"/>
    </source>
</evidence>
<dbReference type="InterPro" id="IPR014036">
    <property type="entry name" value="DeoR-like_C"/>
</dbReference>
<dbReference type="SUPFAM" id="SSF100950">
    <property type="entry name" value="NagB/RpiA/CoA transferase-like"/>
    <property type="match status" value="1"/>
</dbReference>
<dbReference type="EMBL" id="BIFT01000002">
    <property type="protein sequence ID" value="GCE29621.1"/>
    <property type="molecule type" value="Genomic_DNA"/>
</dbReference>
<dbReference type="SMART" id="SM01134">
    <property type="entry name" value="DeoRC"/>
    <property type="match status" value="1"/>
</dbReference>
<keyword evidence="2" id="KW-0238">DNA-binding</keyword>
<sequence length="278" mass="30676">MHSEKHKTKQNETVIDDDTALFSSERRQQIMMVVEKERRVMVSDLRERFAVSDVTIRKDLNWLEAQGLVLRTHGGAILNTSVSNPSELSIDVRQQLHHVEKERIGEVAASMIHDGETIALDASTTALAIVPFLHTKRDLTVITNGVRAGIDLLQIPGVSVMLPGGMLRKESHSLVGHWGQSILEQIHISKAFVGARGLTLHAGLTDVNAEEVELKQAIVNSAQEVIAVIDSTKWGQVTLATFCPIERLQCIITDTQAPTQMVTQFRNMGIDIQIVSAP</sequence>